<feature type="non-terminal residue" evidence="2">
    <location>
        <position position="1"/>
    </location>
</feature>
<name>A0ABN9S340_9DINO</name>
<organism evidence="2 3">
    <name type="scientific">Prorocentrum cordatum</name>
    <dbReference type="NCBI Taxonomy" id="2364126"/>
    <lineage>
        <taxon>Eukaryota</taxon>
        <taxon>Sar</taxon>
        <taxon>Alveolata</taxon>
        <taxon>Dinophyceae</taxon>
        <taxon>Prorocentrales</taxon>
        <taxon>Prorocentraceae</taxon>
        <taxon>Prorocentrum</taxon>
    </lineage>
</organism>
<reference evidence="2" key="1">
    <citation type="submission" date="2023-10" db="EMBL/GenBank/DDBJ databases">
        <authorList>
            <person name="Chen Y."/>
            <person name="Shah S."/>
            <person name="Dougan E. K."/>
            <person name="Thang M."/>
            <person name="Chan C."/>
        </authorList>
    </citation>
    <scope>NUCLEOTIDE SEQUENCE [LARGE SCALE GENOMIC DNA]</scope>
</reference>
<proteinExistence type="predicted"/>
<sequence>GVCVYVCIYVAGSTSSPCATCAAVPKPASRDIPTNIRSPTRPAASRAANSGQDYFRIRSGPAAKAGPSEWHKRGVASGALRPGDARSGGRSRRRRRTNTTRRKE</sequence>
<protein>
    <submittedName>
        <fullName evidence="2">Uncharacterized protein</fullName>
    </submittedName>
</protein>
<feature type="compositionally biased region" description="Low complexity" evidence="1">
    <location>
        <begin position="37"/>
        <end position="48"/>
    </location>
</feature>
<evidence type="ECO:0000313" key="3">
    <source>
        <dbReference type="Proteomes" id="UP001189429"/>
    </source>
</evidence>
<evidence type="ECO:0000313" key="2">
    <source>
        <dbReference type="EMBL" id="CAK0825349.1"/>
    </source>
</evidence>
<dbReference type="EMBL" id="CAUYUJ010008898">
    <property type="protein sequence ID" value="CAK0825349.1"/>
    <property type="molecule type" value="Genomic_DNA"/>
</dbReference>
<feature type="compositionally biased region" description="Basic residues" evidence="1">
    <location>
        <begin position="89"/>
        <end position="104"/>
    </location>
</feature>
<accession>A0ABN9S340</accession>
<gene>
    <name evidence="2" type="ORF">PCOR1329_LOCUS25492</name>
</gene>
<dbReference type="Proteomes" id="UP001189429">
    <property type="component" value="Unassembled WGS sequence"/>
</dbReference>
<comment type="caution">
    <text evidence="2">The sequence shown here is derived from an EMBL/GenBank/DDBJ whole genome shotgun (WGS) entry which is preliminary data.</text>
</comment>
<feature type="region of interest" description="Disordered" evidence="1">
    <location>
        <begin position="24"/>
        <end position="104"/>
    </location>
</feature>
<keyword evidence="3" id="KW-1185">Reference proteome</keyword>
<evidence type="ECO:0000256" key="1">
    <source>
        <dbReference type="SAM" id="MobiDB-lite"/>
    </source>
</evidence>